<organism evidence="2 3">
    <name type="scientific">Methanococcoides seepicolus</name>
    <dbReference type="NCBI Taxonomy" id="2828780"/>
    <lineage>
        <taxon>Archaea</taxon>
        <taxon>Methanobacteriati</taxon>
        <taxon>Methanobacteriota</taxon>
        <taxon>Stenosarchaea group</taxon>
        <taxon>Methanomicrobia</taxon>
        <taxon>Methanosarcinales</taxon>
        <taxon>Methanosarcinaceae</taxon>
        <taxon>Methanococcoides</taxon>
    </lineage>
</organism>
<feature type="compositionally biased region" description="Polar residues" evidence="1">
    <location>
        <begin position="147"/>
        <end position="168"/>
    </location>
</feature>
<dbReference type="Proteomes" id="UP001056766">
    <property type="component" value="Unassembled WGS sequence"/>
</dbReference>
<evidence type="ECO:0000313" key="3">
    <source>
        <dbReference type="Proteomes" id="UP001056766"/>
    </source>
</evidence>
<protein>
    <submittedName>
        <fullName evidence="2">Uncharacterized protein</fullName>
    </submittedName>
</protein>
<comment type="caution">
    <text evidence="2">The sequence shown here is derived from an EMBL/GenBank/DDBJ whole genome shotgun (WGS) entry which is preliminary data.</text>
</comment>
<proteinExistence type="predicted"/>
<feature type="region of interest" description="Disordered" evidence="1">
    <location>
        <begin position="142"/>
        <end position="168"/>
    </location>
</feature>
<keyword evidence="3" id="KW-1185">Reference proteome</keyword>
<evidence type="ECO:0000313" key="2">
    <source>
        <dbReference type="EMBL" id="MCM1987729.1"/>
    </source>
</evidence>
<sequence length="203" mass="21812">MSVKKITMMLLVLAMVGIMVSPLTLASQAEVTGITRSVPANFATGEEIEISLTIEGNAPIMVGLVENIPEGFSFPKKDSDISDAKHFKVDRKTGKIVFSVMDEKEISYKVIAPSSAKGDFTGYWVDLLVQTPELNEGKERWKPVIDPTSSSPNKGMSSFASDQENIPVSTEPKTPGFGAVFSSVAILACLLISKNNLNGGNNK</sequence>
<dbReference type="AlphaFoldDB" id="A0A9E5DDN0"/>
<dbReference type="RefSeq" id="WP_250869070.1">
    <property type="nucleotide sequence ID" value="NZ_JAGSOI010000067.1"/>
</dbReference>
<reference evidence="2" key="1">
    <citation type="journal article" date="2021" name="mSystems">
        <title>Bacteria and Archaea Synergistically Convert Glycine Betaine to Biogenic Methane in the Formosa Cold Seep of the South China Sea.</title>
        <authorList>
            <person name="Li L."/>
            <person name="Zhang W."/>
            <person name="Zhang S."/>
            <person name="Song L."/>
            <person name="Sun Q."/>
            <person name="Zhang H."/>
            <person name="Xiang H."/>
            <person name="Dong X."/>
        </authorList>
    </citation>
    <scope>NUCLEOTIDE SEQUENCE</scope>
    <source>
        <strain evidence="2">LLY</strain>
    </source>
</reference>
<evidence type="ECO:0000256" key="1">
    <source>
        <dbReference type="SAM" id="MobiDB-lite"/>
    </source>
</evidence>
<reference evidence="2" key="2">
    <citation type="submission" date="2021-04" db="EMBL/GenBank/DDBJ databases">
        <authorList>
            <person name="Dong X."/>
        </authorList>
    </citation>
    <scope>NUCLEOTIDE SEQUENCE</scope>
    <source>
        <strain evidence="2">LLY</strain>
    </source>
</reference>
<accession>A0A9E5DDN0</accession>
<dbReference type="EMBL" id="JAGSOI010000067">
    <property type="protein sequence ID" value="MCM1987729.1"/>
    <property type="molecule type" value="Genomic_DNA"/>
</dbReference>
<name>A0A9E5DDN0_9EURY</name>
<gene>
    <name evidence="2" type="ORF">KDK67_12190</name>
</gene>